<dbReference type="PANTHER" id="PTHR17039:SF0">
    <property type="entry name" value="U3 SMALL NUCLEOLAR RIBONUCLEOPROTEIN PROTEIN MPP10"/>
    <property type="match status" value="1"/>
</dbReference>
<name>A0A7G2C0Q4_9TRYP</name>
<dbReference type="Pfam" id="PF04006">
    <property type="entry name" value="Mpp10"/>
    <property type="match status" value="1"/>
</dbReference>
<comment type="similarity">
    <text evidence="6">Belongs to the MPP10 family.</text>
</comment>
<evidence type="ECO:0000256" key="7">
    <source>
        <dbReference type="SAM" id="MobiDB-lite"/>
    </source>
</evidence>
<evidence type="ECO:0000256" key="4">
    <source>
        <dbReference type="ARBA" id="ARBA00023242"/>
    </source>
</evidence>
<evidence type="ECO:0000256" key="2">
    <source>
        <dbReference type="ARBA" id="ARBA00022517"/>
    </source>
</evidence>
<organism evidence="8 9">
    <name type="scientific">Angomonas deanei</name>
    <dbReference type="NCBI Taxonomy" id="59799"/>
    <lineage>
        <taxon>Eukaryota</taxon>
        <taxon>Discoba</taxon>
        <taxon>Euglenozoa</taxon>
        <taxon>Kinetoplastea</taxon>
        <taxon>Metakinetoplastina</taxon>
        <taxon>Trypanosomatida</taxon>
        <taxon>Trypanosomatidae</taxon>
        <taxon>Strigomonadinae</taxon>
        <taxon>Angomonas</taxon>
    </lineage>
</organism>
<dbReference type="GO" id="GO:0005732">
    <property type="term" value="C:sno(s)RNA-containing ribonucleoprotein complex"/>
    <property type="evidence" value="ECO:0007669"/>
    <property type="project" value="InterPro"/>
</dbReference>
<evidence type="ECO:0000313" key="9">
    <source>
        <dbReference type="Proteomes" id="UP000515908"/>
    </source>
</evidence>
<reference evidence="8 9" key="1">
    <citation type="submission" date="2020-08" db="EMBL/GenBank/DDBJ databases">
        <authorList>
            <person name="Newling K."/>
            <person name="Davey J."/>
            <person name="Forrester S."/>
        </authorList>
    </citation>
    <scope>NUCLEOTIDE SEQUENCE [LARGE SCALE GENOMIC DNA]</scope>
    <source>
        <strain evidence="9">Crithidia deanei Carvalho (ATCC PRA-265)</strain>
    </source>
</reference>
<dbReference type="VEuPathDB" id="TriTrypDB:ADEAN_000080900"/>
<dbReference type="GO" id="GO:0034457">
    <property type="term" value="C:Mpp10 complex"/>
    <property type="evidence" value="ECO:0007669"/>
    <property type="project" value="InterPro"/>
</dbReference>
<evidence type="ECO:0000313" key="8">
    <source>
        <dbReference type="EMBL" id="CAD2213368.1"/>
    </source>
</evidence>
<gene>
    <name evidence="8" type="ORF">ADEAN_000080900</name>
</gene>
<dbReference type="GO" id="GO:0006364">
    <property type="term" value="P:rRNA processing"/>
    <property type="evidence" value="ECO:0007669"/>
    <property type="project" value="UniProtKB-KW"/>
</dbReference>
<accession>A0A7G2C0Q4</accession>
<feature type="region of interest" description="Disordered" evidence="7">
    <location>
        <begin position="586"/>
        <end position="635"/>
    </location>
</feature>
<protein>
    <submittedName>
        <fullName evidence="8">Mpp10 protein, putative</fullName>
    </submittedName>
</protein>
<feature type="region of interest" description="Disordered" evidence="7">
    <location>
        <begin position="115"/>
        <end position="305"/>
    </location>
</feature>
<feature type="compositionally biased region" description="Basic and acidic residues" evidence="7">
    <location>
        <begin position="147"/>
        <end position="161"/>
    </location>
</feature>
<feature type="compositionally biased region" description="Acidic residues" evidence="7">
    <location>
        <begin position="162"/>
        <end position="173"/>
    </location>
</feature>
<dbReference type="AlphaFoldDB" id="A0A7G2C0Q4"/>
<evidence type="ECO:0000256" key="6">
    <source>
        <dbReference type="ARBA" id="ARBA00029455"/>
    </source>
</evidence>
<evidence type="ECO:0000256" key="1">
    <source>
        <dbReference type="ARBA" id="ARBA00004604"/>
    </source>
</evidence>
<feature type="compositionally biased region" description="Acidic residues" evidence="7">
    <location>
        <begin position="129"/>
        <end position="138"/>
    </location>
</feature>
<proteinExistence type="inferred from homology"/>
<feature type="compositionally biased region" description="Acidic residues" evidence="7">
    <location>
        <begin position="245"/>
        <end position="259"/>
    </location>
</feature>
<comment type="subcellular location">
    <subcellularLocation>
        <location evidence="1">Nucleus</location>
        <location evidence="1">Nucleolus</location>
    </subcellularLocation>
</comment>
<keyword evidence="5" id="KW-0687">Ribonucleoprotein</keyword>
<keyword evidence="4" id="KW-0539">Nucleus</keyword>
<dbReference type="PANTHER" id="PTHR17039">
    <property type="entry name" value="U3 SMALL NUCLEOLAR RIBONUCLEOPROTEIN PROTEIN MPP10"/>
    <property type="match status" value="1"/>
</dbReference>
<evidence type="ECO:0000256" key="3">
    <source>
        <dbReference type="ARBA" id="ARBA00022552"/>
    </source>
</evidence>
<sequence length="635" mass="71970">MSSGVDRLPHSLRSAAKRVDPLVRDDNLDSLLASKDASGTSTRDSLSALYALAARLHSPRLPFHTKTIETSVKKNVTPDQIWGQLTILQRPIIRRLQEDVRKAERRYGVGAKIANNRKAAKAARRTAEGDDEEEEGSDLEALLSGEPSHDKPVRQNKKDLGELEESDLDEEIETLLKERAKRKAGKSTGNDDWRYAFGKGNEDDEDWEDSEENNREGSEGRDEEEELDDDRRVSSRNARAMQDAALDEDEDDEEAEANEEIAALKELYGEDFDATDVRLGDEEDDPDLEEDIVLDDPENEDNLYTEKDGKFWGREDMLEDTEGKFEGEDFNEDYDGAAEEMGEEGDADDAFMNDELRAALEDPNLTQLERERLKEKAWVKHLEEKRLFNANWAMGGETAASKRPKEALLDLDDLDFEHAMKAVPVITDAFTAKLEDRIKKRILDKNFDDVTKRTHMTTASDLETKKYDPAIDAQKSKLSLMDLYEKDFLEKQRRAEAGGEAETAEPLTEVEKDELRAVQMWKRLAQHLGALSNYNFTPKPVQEDLEARVRAVDKQAPAITMESVGNFASTRAQALAPQDLYRGSSRKFADVGSNELQPSERRALRRAKKDSTKEQKESRALNRKRKEAIKSVAKE</sequence>
<evidence type="ECO:0000256" key="5">
    <source>
        <dbReference type="ARBA" id="ARBA00023274"/>
    </source>
</evidence>
<dbReference type="GO" id="GO:0032040">
    <property type="term" value="C:small-subunit processome"/>
    <property type="evidence" value="ECO:0007669"/>
    <property type="project" value="TreeGrafter"/>
</dbReference>
<feature type="compositionally biased region" description="Basic and acidic residues" evidence="7">
    <location>
        <begin position="609"/>
        <end position="620"/>
    </location>
</feature>
<keyword evidence="9" id="KW-1185">Reference proteome</keyword>
<dbReference type="InterPro" id="IPR012173">
    <property type="entry name" value="Mpp10"/>
</dbReference>
<feature type="compositionally biased region" description="Acidic residues" evidence="7">
    <location>
        <begin position="202"/>
        <end position="211"/>
    </location>
</feature>
<keyword evidence="3" id="KW-0698">rRNA processing</keyword>
<keyword evidence="2" id="KW-0690">Ribosome biogenesis</keyword>
<dbReference type="EMBL" id="LR877145">
    <property type="protein sequence ID" value="CAD2213368.1"/>
    <property type="molecule type" value="Genomic_DNA"/>
</dbReference>
<feature type="compositionally biased region" description="Acidic residues" evidence="7">
    <location>
        <begin position="281"/>
        <end position="303"/>
    </location>
</feature>
<dbReference type="Proteomes" id="UP000515908">
    <property type="component" value="Chromosome 01"/>
</dbReference>